<comment type="similarity">
    <text evidence="2 10">Belongs to the peptidase M14 family.</text>
</comment>
<dbReference type="PROSITE" id="PS52035">
    <property type="entry name" value="PEPTIDASE_M14"/>
    <property type="match status" value="1"/>
</dbReference>
<feature type="chain" id="PRO_5039907331" description="Peptidase M14 domain-containing protein" evidence="11">
    <location>
        <begin position="21"/>
        <end position="340"/>
    </location>
</feature>
<evidence type="ECO:0000256" key="10">
    <source>
        <dbReference type="PROSITE-ProRule" id="PRU01379"/>
    </source>
</evidence>
<dbReference type="Pfam" id="PF00246">
    <property type="entry name" value="Peptidase_M14"/>
    <property type="match status" value="1"/>
</dbReference>
<comment type="caution">
    <text evidence="10">Lacks conserved residue(s) required for the propagation of feature annotation.</text>
</comment>
<evidence type="ECO:0000256" key="5">
    <source>
        <dbReference type="ARBA" id="ARBA00022723"/>
    </source>
</evidence>
<gene>
    <name evidence="13" type="ORF">PVAND_007032</name>
</gene>
<evidence type="ECO:0000256" key="1">
    <source>
        <dbReference type="ARBA" id="ARBA00001947"/>
    </source>
</evidence>
<evidence type="ECO:0000256" key="8">
    <source>
        <dbReference type="ARBA" id="ARBA00022833"/>
    </source>
</evidence>
<dbReference type="GO" id="GO:0008270">
    <property type="term" value="F:zinc ion binding"/>
    <property type="evidence" value="ECO:0007669"/>
    <property type="project" value="InterPro"/>
</dbReference>
<dbReference type="SUPFAM" id="SSF53187">
    <property type="entry name" value="Zn-dependent exopeptidases"/>
    <property type="match status" value="1"/>
</dbReference>
<dbReference type="FunFam" id="3.40.630.10:FF:000084">
    <property type="entry name" value="Carboxypeptidase B2"/>
    <property type="match status" value="1"/>
</dbReference>
<sequence length="340" mass="38541">MKLLLLTSILFLCGIQLSCAKSLRTLDFSYYWSLDEINEYIHDLGQRFPEITEVEEMGITDENRTIFGIRIVNNQNLAERNFSMPILMITGGASARDWISVMAAINIIHELVEHYNEFQILVDYLEWFVIPCLNPDGFVFSQTEGNREWVKTRKVLQGTDCIGVNIERNFNIYWDSGSDDPCSDEYRGPVQTSEEATRLLEFFFYYTSRVQESYISIQAGIPNSFNGNVAYPFAHSSEAIPDNWERKRNIANDMSASINRLTGARYRTGSAANLAGQASGTSTDYATTVTETPLAFTVFAPAGGRFGYDVEEWRINPIVDQIFAAIEDLARHLIFSPTND</sequence>
<evidence type="ECO:0000313" key="13">
    <source>
        <dbReference type="EMBL" id="KAG5677261.1"/>
    </source>
</evidence>
<name>A0A9J6C5T1_POLVA</name>
<keyword evidence="8" id="KW-0862">Zinc</keyword>
<keyword evidence="7" id="KW-0378">Hydrolase</keyword>
<dbReference type="OrthoDB" id="3626597at2759"/>
<dbReference type="GO" id="GO:0004181">
    <property type="term" value="F:metallocarboxypeptidase activity"/>
    <property type="evidence" value="ECO:0007669"/>
    <property type="project" value="InterPro"/>
</dbReference>
<dbReference type="GO" id="GO:0005615">
    <property type="term" value="C:extracellular space"/>
    <property type="evidence" value="ECO:0007669"/>
    <property type="project" value="TreeGrafter"/>
</dbReference>
<dbReference type="EMBL" id="JADBJN010000002">
    <property type="protein sequence ID" value="KAG5677261.1"/>
    <property type="molecule type" value="Genomic_DNA"/>
</dbReference>
<dbReference type="InterPro" id="IPR000834">
    <property type="entry name" value="Peptidase_M14"/>
</dbReference>
<keyword evidence="9" id="KW-0482">Metalloprotease</keyword>
<dbReference type="Proteomes" id="UP001107558">
    <property type="component" value="Chromosome 2"/>
</dbReference>
<keyword evidence="3" id="KW-0121">Carboxypeptidase</keyword>
<evidence type="ECO:0000313" key="14">
    <source>
        <dbReference type="Proteomes" id="UP001107558"/>
    </source>
</evidence>
<accession>A0A9J6C5T1</accession>
<dbReference type="SMART" id="SM00631">
    <property type="entry name" value="Zn_pept"/>
    <property type="match status" value="1"/>
</dbReference>
<reference evidence="13" key="1">
    <citation type="submission" date="2021-03" db="EMBL/GenBank/DDBJ databases">
        <title>Chromosome level genome of the anhydrobiotic midge Polypedilum vanderplanki.</title>
        <authorList>
            <person name="Yoshida Y."/>
            <person name="Kikawada T."/>
            <person name="Gusev O."/>
        </authorList>
    </citation>
    <scope>NUCLEOTIDE SEQUENCE</scope>
    <source>
        <strain evidence="13">NIAS01</strain>
        <tissue evidence="13">Whole body or cell culture</tissue>
    </source>
</reference>
<organism evidence="13 14">
    <name type="scientific">Polypedilum vanderplanki</name>
    <name type="common">Sleeping chironomid midge</name>
    <dbReference type="NCBI Taxonomy" id="319348"/>
    <lineage>
        <taxon>Eukaryota</taxon>
        <taxon>Metazoa</taxon>
        <taxon>Ecdysozoa</taxon>
        <taxon>Arthropoda</taxon>
        <taxon>Hexapoda</taxon>
        <taxon>Insecta</taxon>
        <taxon>Pterygota</taxon>
        <taxon>Neoptera</taxon>
        <taxon>Endopterygota</taxon>
        <taxon>Diptera</taxon>
        <taxon>Nematocera</taxon>
        <taxon>Chironomoidea</taxon>
        <taxon>Chironomidae</taxon>
        <taxon>Chironominae</taxon>
        <taxon>Polypedilum</taxon>
        <taxon>Polypedilum</taxon>
    </lineage>
</organism>
<evidence type="ECO:0000256" key="9">
    <source>
        <dbReference type="ARBA" id="ARBA00023049"/>
    </source>
</evidence>
<evidence type="ECO:0000256" key="11">
    <source>
        <dbReference type="SAM" id="SignalP"/>
    </source>
</evidence>
<keyword evidence="4" id="KW-0645">Protease</keyword>
<feature type="domain" description="Peptidase M14" evidence="12">
    <location>
        <begin position="30"/>
        <end position="333"/>
    </location>
</feature>
<evidence type="ECO:0000256" key="7">
    <source>
        <dbReference type="ARBA" id="ARBA00022801"/>
    </source>
</evidence>
<proteinExistence type="inferred from homology"/>
<feature type="signal peptide" evidence="11">
    <location>
        <begin position="1"/>
        <end position="20"/>
    </location>
</feature>
<dbReference type="Gene3D" id="3.40.630.10">
    <property type="entry name" value="Zn peptidases"/>
    <property type="match status" value="1"/>
</dbReference>
<dbReference type="AlphaFoldDB" id="A0A9J6C5T1"/>
<protein>
    <recommendedName>
        <fullName evidence="12">Peptidase M14 domain-containing protein</fullName>
    </recommendedName>
</protein>
<dbReference type="PANTHER" id="PTHR11705">
    <property type="entry name" value="PROTEASE FAMILY M14 CARBOXYPEPTIDASE A,B"/>
    <property type="match status" value="1"/>
</dbReference>
<comment type="caution">
    <text evidence="13">The sequence shown here is derived from an EMBL/GenBank/DDBJ whole genome shotgun (WGS) entry which is preliminary data.</text>
</comment>
<keyword evidence="6 11" id="KW-0732">Signal</keyword>
<keyword evidence="5" id="KW-0479">Metal-binding</keyword>
<evidence type="ECO:0000256" key="6">
    <source>
        <dbReference type="ARBA" id="ARBA00022729"/>
    </source>
</evidence>
<dbReference type="GO" id="GO:0006508">
    <property type="term" value="P:proteolysis"/>
    <property type="evidence" value="ECO:0007669"/>
    <property type="project" value="UniProtKB-KW"/>
</dbReference>
<evidence type="ECO:0000256" key="2">
    <source>
        <dbReference type="ARBA" id="ARBA00005988"/>
    </source>
</evidence>
<keyword evidence="14" id="KW-1185">Reference proteome</keyword>
<dbReference type="PANTHER" id="PTHR11705:SF140">
    <property type="entry name" value="FI02848P-RELATED"/>
    <property type="match status" value="1"/>
</dbReference>
<evidence type="ECO:0000256" key="4">
    <source>
        <dbReference type="ARBA" id="ARBA00022670"/>
    </source>
</evidence>
<evidence type="ECO:0000259" key="12">
    <source>
        <dbReference type="PROSITE" id="PS52035"/>
    </source>
</evidence>
<comment type="cofactor">
    <cofactor evidence="1">
        <name>Zn(2+)</name>
        <dbReference type="ChEBI" id="CHEBI:29105"/>
    </cofactor>
</comment>
<evidence type="ECO:0000256" key="3">
    <source>
        <dbReference type="ARBA" id="ARBA00022645"/>
    </source>
</evidence>